<reference evidence="2 3" key="1">
    <citation type="submission" date="2024-06" db="EMBL/GenBank/DDBJ databases">
        <title>The Natural Products Discovery Center: Release of the First 8490 Sequenced Strains for Exploring Actinobacteria Biosynthetic Diversity.</title>
        <authorList>
            <person name="Kalkreuter E."/>
            <person name="Kautsar S.A."/>
            <person name="Yang D."/>
            <person name="Bader C.D."/>
            <person name="Teijaro C.N."/>
            <person name="Fluegel L."/>
            <person name="Davis C.M."/>
            <person name="Simpson J.R."/>
            <person name="Lauterbach L."/>
            <person name="Steele A.D."/>
            <person name="Gui C."/>
            <person name="Meng S."/>
            <person name="Li G."/>
            <person name="Viehrig K."/>
            <person name="Ye F."/>
            <person name="Su P."/>
            <person name="Kiefer A.F."/>
            <person name="Nichols A."/>
            <person name="Cepeda A.J."/>
            <person name="Yan W."/>
            <person name="Fan B."/>
            <person name="Jiang Y."/>
            <person name="Adhikari A."/>
            <person name="Zheng C.-J."/>
            <person name="Schuster L."/>
            <person name="Cowan T.M."/>
            <person name="Smanski M.J."/>
            <person name="Chevrette M.G."/>
            <person name="De Carvalho L.P.S."/>
            <person name="Shen B."/>
        </authorList>
    </citation>
    <scope>NUCLEOTIDE SEQUENCE [LARGE SCALE GENOMIC DNA]</scope>
    <source>
        <strain evidence="2 3">NPDC048946</strain>
    </source>
</reference>
<feature type="region of interest" description="Disordered" evidence="1">
    <location>
        <begin position="1"/>
        <end position="24"/>
    </location>
</feature>
<dbReference type="InterPro" id="IPR050792">
    <property type="entry name" value="ADP-ribosylglycohydrolase"/>
</dbReference>
<protein>
    <submittedName>
        <fullName evidence="2">ADP-ribosylglycohydrolase family protein</fullName>
        <ecNumber evidence="2">3.2.2.-</ecNumber>
    </submittedName>
</protein>
<gene>
    <name evidence="2" type="ORF">AB0C36_32055</name>
</gene>
<organism evidence="2 3">
    <name type="scientific">Streptodolium elevatio</name>
    <dbReference type="NCBI Taxonomy" id="3157996"/>
    <lineage>
        <taxon>Bacteria</taxon>
        <taxon>Bacillati</taxon>
        <taxon>Actinomycetota</taxon>
        <taxon>Actinomycetes</taxon>
        <taxon>Kitasatosporales</taxon>
        <taxon>Streptomycetaceae</taxon>
        <taxon>Streptodolium</taxon>
    </lineage>
</organism>
<dbReference type="SUPFAM" id="SSF101478">
    <property type="entry name" value="ADP-ribosylglycohydrolase"/>
    <property type="match status" value="1"/>
</dbReference>
<dbReference type="Proteomes" id="UP001551482">
    <property type="component" value="Unassembled WGS sequence"/>
</dbReference>
<dbReference type="PANTHER" id="PTHR16222:SF12">
    <property type="entry name" value="ADP-RIBOSYLGLYCOHYDROLASE-RELATED"/>
    <property type="match status" value="1"/>
</dbReference>
<dbReference type="PANTHER" id="PTHR16222">
    <property type="entry name" value="ADP-RIBOSYLGLYCOHYDROLASE"/>
    <property type="match status" value="1"/>
</dbReference>
<dbReference type="InterPro" id="IPR005502">
    <property type="entry name" value="Ribosyl_crysJ1"/>
</dbReference>
<accession>A0ABV3DSH1</accession>
<evidence type="ECO:0000313" key="2">
    <source>
        <dbReference type="EMBL" id="MEU8138129.1"/>
    </source>
</evidence>
<evidence type="ECO:0000313" key="3">
    <source>
        <dbReference type="Proteomes" id="UP001551482"/>
    </source>
</evidence>
<proteinExistence type="predicted"/>
<dbReference type="Pfam" id="PF03747">
    <property type="entry name" value="ADP_ribosyl_GH"/>
    <property type="match status" value="1"/>
</dbReference>
<name>A0ABV3DSH1_9ACTN</name>
<keyword evidence="2" id="KW-0326">Glycosidase</keyword>
<dbReference type="RefSeq" id="WP_358361014.1">
    <property type="nucleotide sequence ID" value="NZ_JBEZFP010000111.1"/>
</dbReference>
<dbReference type="EMBL" id="JBEZFP010000111">
    <property type="protein sequence ID" value="MEU8138129.1"/>
    <property type="molecule type" value="Genomic_DNA"/>
</dbReference>
<dbReference type="GO" id="GO:0016798">
    <property type="term" value="F:hydrolase activity, acting on glycosyl bonds"/>
    <property type="evidence" value="ECO:0007669"/>
    <property type="project" value="UniProtKB-KW"/>
</dbReference>
<dbReference type="EC" id="3.2.2.-" evidence="2"/>
<keyword evidence="2" id="KW-0378">Hydrolase</keyword>
<keyword evidence="3" id="KW-1185">Reference proteome</keyword>
<dbReference type="InterPro" id="IPR036705">
    <property type="entry name" value="Ribosyl_crysJ1_sf"/>
</dbReference>
<comment type="caution">
    <text evidence="2">The sequence shown here is derived from an EMBL/GenBank/DDBJ whole genome shotgun (WGS) entry which is preliminary data.</text>
</comment>
<evidence type="ECO:0000256" key="1">
    <source>
        <dbReference type="SAM" id="MobiDB-lite"/>
    </source>
</evidence>
<dbReference type="Gene3D" id="1.10.4080.10">
    <property type="entry name" value="ADP-ribosylation/Crystallin J1"/>
    <property type="match status" value="1"/>
</dbReference>
<sequence length="329" mass="35811">MITVDGIRRDAETSRTPLRREEHHSCEGHQMAVVHDDLGVAALLLELAIGDAYGAGFEYAPPEFVRRGNTLTAYARHPTHTDIRPGMYTDDAQMSIAVAEWLLDGEPTREDLAERFVRAYHRDERAGYASGFRSVLDRVWSGRELLDTLRPGSDKSGAAMRAGVIGLLPSLDDVERLTTLQAKITHDSPGGIAAALGAAYAVHYCRYGLGPVARLPRWLAENAPEPEGYGRWTEAWRGKVRSPGMHSARAAVTALAAHTTTSGLLRACVAYTGDVDTVATIALAAASVSGEYRDDLPEVLVNTLEDGEFGRGYLVALDTRLDERWGLRG</sequence>